<dbReference type="SUPFAM" id="SSF47090">
    <property type="entry name" value="PGBD-like"/>
    <property type="match status" value="1"/>
</dbReference>
<dbReference type="KEGG" id="daur:Daura_29150"/>
<organism evidence="2 3">
    <name type="scientific">Dactylosporangium aurantiacum</name>
    <dbReference type="NCBI Taxonomy" id="35754"/>
    <lineage>
        <taxon>Bacteria</taxon>
        <taxon>Bacillati</taxon>
        <taxon>Actinomycetota</taxon>
        <taxon>Actinomycetes</taxon>
        <taxon>Micromonosporales</taxon>
        <taxon>Micromonosporaceae</taxon>
        <taxon>Dactylosporangium</taxon>
    </lineage>
</organism>
<dbReference type="InterPro" id="IPR002477">
    <property type="entry name" value="Peptidoglycan-bd-like"/>
</dbReference>
<dbReference type="Pfam" id="PF01471">
    <property type="entry name" value="PG_binding_1"/>
    <property type="match status" value="1"/>
</dbReference>
<dbReference type="AlphaFoldDB" id="A0A9Q9MNV6"/>
<protein>
    <submittedName>
        <fullName evidence="2">Peptidoglycan-binding protein</fullName>
    </submittedName>
</protein>
<keyword evidence="3" id="KW-1185">Reference proteome</keyword>
<dbReference type="InterPro" id="IPR036366">
    <property type="entry name" value="PGBDSf"/>
</dbReference>
<evidence type="ECO:0000259" key="1">
    <source>
        <dbReference type="Pfam" id="PF01471"/>
    </source>
</evidence>
<dbReference type="InterPro" id="IPR036365">
    <property type="entry name" value="PGBD-like_sf"/>
</dbReference>
<reference evidence="2" key="1">
    <citation type="submission" date="2021-04" db="EMBL/GenBank/DDBJ databases">
        <title>Dactylosporangium aurantiacum NRRL B-8018 full assembly.</title>
        <authorList>
            <person name="Hartkoorn R.C."/>
            <person name="Beaudoing E."/>
            <person name="Hot D."/>
        </authorList>
    </citation>
    <scope>NUCLEOTIDE SEQUENCE</scope>
    <source>
        <strain evidence="2">NRRL B-8018</strain>
    </source>
</reference>
<dbReference type="Gene3D" id="1.10.101.10">
    <property type="entry name" value="PGBD-like superfamily/PGBD"/>
    <property type="match status" value="1"/>
</dbReference>
<proteinExistence type="predicted"/>
<evidence type="ECO:0000313" key="2">
    <source>
        <dbReference type="EMBL" id="UWZ59816.1"/>
    </source>
</evidence>
<sequence length="341" mass="35098">MVLTLGAAVVAADGFTPPSRGGGQAPAGPPATARVTRQTLVDTYERAGDLGYGARITLTGRIGGVVTRLPLPGDVIGRGQAVYRVDDTPVVLLFGAVVAYRTLTTGVVGADVRQLEDSLRALGYGGFTVDDTYSAGTAAAVRAWQRDLGLPRTGEVQLGRVLFAPGEIRVDSVTTGVNRSTGGGEDVLQYTGTGRLVTVLLDVSRQRLARKGVEVRVLLPDGQAVPGRLERVSTVVEQPATPDAQPQTKLEAVVSLADPAAAARLEAAVVTVVFTAAARADVLTVPVAALVALAEGGYGVEVVLDGTATRHVRVETGLFAGGRVEISGDGLRDGTTVVMPA</sequence>
<dbReference type="EMBL" id="CP073767">
    <property type="protein sequence ID" value="UWZ59816.1"/>
    <property type="molecule type" value="Genomic_DNA"/>
</dbReference>
<dbReference type="Proteomes" id="UP001058003">
    <property type="component" value="Chromosome"/>
</dbReference>
<evidence type="ECO:0000313" key="3">
    <source>
        <dbReference type="Proteomes" id="UP001058003"/>
    </source>
</evidence>
<dbReference type="OrthoDB" id="3268648at2"/>
<name>A0A9Q9MNV6_9ACTN</name>
<gene>
    <name evidence="2" type="ORF">Daura_29150</name>
</gene>
<dbReference type="Gene3D" id="2.40.420.20">
    <property type="match status" value="1"/>
</dbReference>
<accession>A0A9Q9MNV6</accession>
<feature type="domain" description="Peptidoglycan binding-like" evidence="1">
    <location>
        <begin position="109"/>
        <end position="156"/>
    </location>
</feature>